<dbReference type="Proteomes" id="UP000237718">
    <property type="component" value="Unassembled WGS sequence"/>
</dbReference>
<evidence type="ECO:0000313" key="1">
    <source>
        <dbReference type="EMBL" id="PRZ47280.1"/>
    </source>
</evidence>
<dbReference type="OrthoDB" id="7875218at2"/>
<dbReference type="RefSeq" id="WP_106164055.1">
    <property type="nucleotide sequence ID" value="NZ_JBLWVM010000006.1"/>
</dbReference>
<evidence type="ECO:0000313" key="2">
    <source>
        <dbReference type="Proteomes" id="UP000237718"/>
    </source>
</evidence>
<dbReference type="InterPro" id="IPR045516">
    <property type="entry name" value="DUF6477"/>
</dbReference>
<comment type="caution">
    <text evidence="1">The sequence shown here is derived from an EMBL/GenBank/DDBJ whole genome shotgun (WGS) entry which is preliminary data.</text>
</comment>
<sequence length="103" mass="11386">MQDLATRLSSLVRPRLLARAARIGADEYSRARDLKRLLGASAPHQQGAILMRLLDIESAQEVARRARNPGYSIVRHVDILIALAAESRLYLASRATTQKAVPQ</sequence>
<accession>A0A2T1AFB5</accession>
<gene>
    <name evidence="1" type="ORF">CLV89_107127</name>
</gene>
<dbReference type="AlphaFoldDB" id="A0A2T1AFB5"/>
<dbReference type="EMBL" id="PVUF01000007">
    <property type="protein sequence ID" value="PRZ47280.1"/>
    <property type="molecule type" value="Genomic_DNA"/>
</dbReference>
<proteinExistence type="predicted"/>
<dbReference type="Pfam" id="PF20083">
    <property type="entry name" value="DUF6477"/>
    <property type="match status" value="1"/>
</dbReference>
<name>A0A2T1AFB5_TRISK</name>
<protein>
    <submittedName>
        <fullName evidence="1">Uncharacterized protein</fullName>
    </submittedName>
</protein>
<reference evidence="1 2" key="1">
    <citation type="submission" date="2018-03" db="EMBL/GenBank/DDBJ databases">
        <title>Genomic Encyclopedia of Archaeal and Bacterial Type Strains, Phase II (KMG-II): from individual species to whole genera.</title>
        <authorList>
            <person name="Goeker M."/>
        </authorList>
    </citation>
    <scope>NUCLEOTIDE SEQUENCE [LARGE SCALE GENOMIC DNA]</scope>
    <source>
        <strain evidence="1 2">DSM 25328</strain>
    </source>
</reference>
<organism evidence="1 2">
    <name type="scientific">Tritonibacter scottomollicae</name>
    <name type="common">Epibacterium scottomollicae</name>
    <dbReference type="NCBI Taxonomy" id="483013"/>
    <lineage>
        <taxon>Bacteria</taxon>
        <taxon>Pseudomonadati</taxon>
        <taxon>Pseudomonadota</taxon>
        <taxon>Alphaproteobacteria</taxon>
        <taxon>Rhodobacterales</taxon>
        <taxon>Paracoccaceae</taxon>
        <taxon>Tritonibacter</taxon>
    </lineage>
</organism>